<evidence type="ECO:0000313" key="2">
    <source>
        <dbReference type="Proteomes" id="UP001235094"/>
    </source>
</evidence>
<dbReference type="RefSeq" id="WP_306888488.1">
    <property type="nucleotide sequence ID" value="NZ_JAUSVR010000002.1"/>
</dbReference>
<evidence type="ECO:0000313" key="1">
    <source>
        <dbReference type="EMBL" id="MDQ0509781.1"/>
    </source>
</evidence>
<dbReference type="GO" id="GO:0046917">
    <property type="term" value="F:triphosphoribosyl-dephospho-CoA synthase activity"/>
    <property type="evidence" value="ECO:0007669"/>
    <property type="project" value="UniProtKB-EC"/>
</dbReference>
<dbReference type="EC" id="2.4.2.52" evidence="1"/>
<dbReference type="Pfam" id="PF01874">
    <property type="entry name" value="CitG"/>
    <property type="match status" value="1"/>
</dbReference>
<name>A0ABU0LM55_9HYPH</name>
<keyword evidence="1" id="KW-0328">Glycosyltransferase</keyword>
<keyword evidence="1" id="KW-0808">Transferase</keyword>
<dbReference type="Proteomes" id="UP001235094">
    <property type="component" value="Unassembled WGS sequence"/>
</dbReference>
<protein>
    <submittedName>
        <fullName evidence="1">Triphosphoribosyl-dephospho-CoA synthase</fullName>
        <ecNumber evidence="1">2.4.2.52</ecNumber>
    </submittedName>
</protein>
<keyword evidence="2" id="KW-1185">Reference proteome</keyword>
<proteinExistence type="predicted"/>
<dbReference type="InterPro" id="IPR002736">
    <property type="entry name" value="CitG"/>
</dbReference>
<reference evidence="1 2" key="1">
    <citation type="submission" date="2023-07" db="EMBL/GenBank/DDBJ databases">
        <title>Genomic Encyclopedia of Type Strains, Phase IV (KMG-IV): sequencing the most valuable type-strain genomes for metagenomic binning, comparative biology and taxonomic classification.</title>
        <authorList>
            <person name="Goeker M."/>
        </authorList>
    </citation>
    <scope>NUCLEOTIDE SEQUENCE [LARGE SCALE GENOMIC DNA]</scope>
    <source>
        <strain evidence="1 2">DSM 15561</strain>
    </source>
</reference>
<dbReference type="EMBL" id="JAUSVR010000002">
    <property type="protein sequence ID" value="MDQ0509781.1"/>
    <property type="molecule type" value="Genomic_DNA"/>
</dbReference>
<gene>
    <name evidence="1" type="ORF">QOZ99_000662</name>
</gene>
<dbReference type="GO" id="GO:0016757">
    <property type="term" value="F:glycosyltransferase activity"/>
    <property type="evidence" value="ECO:0007669"/>
    <property type="project" value="UniProtKB-KW"/>
</dbReference>
<sequence length="278" mass="28643">MTPDAIARAFRAACMAELEALKPGNVHRFSAGHGMEVAHFERAAAAAAPCIAARGARVGARIEAAVAASLKVTGLNTNLGILLLCAPLAAAAEAAGALRAELAAVLHGLDGDDAQAAFRAIAAANPGGLGRVDVHDVATPARIGLVEAMALAAGRDRIARQYARGFEDVFELGLPRLAAFAEAEPQARTEAVYLAYLSAFPDSHIARKFGTAVAEEVRSEAERVAGTVDLRAPAAMRHPPLLAFDLSLKERGLNPGTSADLTVATLFAAALSSRPVDA</sequence>
<dbReference type="PANTHER" id="PTHR42280:SF1">
    <property type="entry name" value="CITG FAMILY PROTEIN"/>
    <property type="match status" value="1"/>
</dbReference>
<dbReference type="Gene3D" id="1.10.4200.10">
    <property type="entry name" value="Triphosphoribosyl-dephospho-CoA protein"/>
    <property type="match status" value="1"/>
</dbReference>
<dbReference type="PANTHER" id="PTHR42280">
    <property type="entry name" value="CITG FAMILY PROTEIN"/>
    <property type="match status" value="1"/>
</dbReference>
<accession>A0ABU0LM55</accession>
<comment type="caution">
    <text evidence="1">The sequence shown here is derived from an EMBL/GenBank/DDBJ whole genome shotgun (WGS) entry which is preliminary data.</text>
</comment>
<organism evidence="1 2">
    <name type="scientific">Ancylobacter amanitiformis</name>
    <dbReference type="NCBI Taxonomy" id="217069"/>
    <lineage>
        <taxon>Bacteria</taxon>
        <taxon>Pseudomonadati</taxon>
        <taxon>Pseudomonadota</taxon>
        <taxon>Alphaproteobacteria</taxon>
        <taxon>Hyphomicrobiales</taxon>
        <taxon>Xanthobacteraceae</taxon>
        <taxon>Ancylobacter</taxon>
    </lineage>
</organism>